<evidence type="ECO:0000313" key="3">
    <source>
        <dbReference type="Proteomes" id="UP000008909"/>
    </source>
</evidence>
<evidence type="ECO:0000313" key="2">
    <source>
        <dbReference type="EMBL" id="GAA54089.1"/>
    </source>
</evidence>
<reference key="2">
    <citation type="submission" date="2011-10" db="EMBL/GenBank/DDBJ databases">
        <title>The genome and transcriptome sequence of Clonorchis sinensis provide insights into the carcinogenic liver fluke.</title>
        <authorList>
            <person name="Wang X."/>
            <person name="Huang Y."/>
            <person name="Chen W."/>
            <person name="Liu H."/>
            <person name="Guo L."/>
            <person name="Chen Y."/>
            <person name="Luo F."/>
            <person name="Zhou W."/>
            <person name="Sun J."/>
            <person name="Mao Q."/>
            <person name="Liang P."/>
            <person name="Zhou C."/>
            <person name="Tian Y."/>
            <person name="Men J."/>
            <person name="Lv X."/>
            <person name="Huang L."/>
            <person name="Zhou J."/>
            <person name="Hu Y."/>
            <person name="Li R."/>
            <person name="Zhang F."/>
            <person name="Lei H."/>
            <person name="Li X."/>
            <person name="Hu X."/>
            <person name="Liang C."/>
            <person name="Xu J."/>
            <person name="Wu Z."/>
            <person name="Yu X."/>
        </authorList>
    </citation>
    <scope>NUCLEOTIDE SEQUENCE</scope>
    <source>
        <strain>Henan</strain>
    </source>
</reference>
<proteinExistence type="predicted"/>
<organism evidence="2 3">
    <name type="scientific">Clonorchis sinensis</name>
    <name type="common">Chinese liver fluke</name>
    <dbReference type="NCBI Taxonomy" id="79923"/>
    <lineage>
        <taxon>Eukaryota</taxon>
        <taxon>Metazoa</taxon>
        <taxon>Spiralia</taxon>
        <taxon>Lophotrochozoa</taxon>
        <taxon>Platyhelminthes</taxon>
        <taxon>Trematoda</taxon>
        <taxon>Digenea</taxon>
        <taxon>Opisthorchiida</taxon>
        <taxon>Opisthorchiata</taxon>
        <taxon>Opisthorchiidae</taxon>
        <taxon>Clonorchis</taxon>
    </lineage>
</organism>
<dbReference type="InterPro" id="IPR014840">
    <property type="entry name" value="HRD"/>
</dbReference>
<dbReference type="AlphaFoldDB" id="G7YMA8"/>
<accession>G7YMA8</accession>
<gene>
    <name evidence="2" type="ORF">CLF_112144</name>
</gene>
<name>G7YMA8_CLOSI</name>
<dbReference type="Pfam" id="PF08729">
    <property type="entry name" value="HUN"/>
    <property type="match status" value="1"/>
</dbReference>
<feature type="domain" description="Hpc2-related" evidence="1">
    <location>
        <begin position="17"/>
        <end position="67"/>
    </location>
</feature>
<protein>
    <submittedName>
        <fullName evidence="2">Ubinuclein-1</fullName>
    </submittedName>
</protein>
<keyword evidence="3" id="KW-1185">Reference proteome</keyword>
<evidence type="ECO:0000259" key="1">
    <source>
        <dbReference type="Pfam" id="PF08729"/>
    </source>
</evidence>
<feature type="non-terminal residue" evidence="2">
    <location>
        <position position="79"/>
    </location>
</feature>
<dbReference type="EMBL" id="DF143718">
    <property type="protein sequence ID" value="GAA54089.1"/>
    <property type="molecule type" value="Genomic_DNA"/>
</dbReference>
<dbReference type="Proteomes" id="UP000008909">
    <property type="component" value="Unassembled WGS sequence"/>
</dbReference>
<reference evidence="2" key="1">
    <citation type="journal article" date="2011" name="Genome Biol.">
        <title>The draft genome of the carcinogenic human liver fluke Clonorchis sinensis.</title>
        <authorList>
            <person name="Wang X."/>
            <person name="Chen W."/>
            <person name="Huang Y."/>
            <person name="Sun J."/>
            <person name="Men J."/>
            <person name="Liu H."/>
            <person name="Luo F."/>
            <person name="Guo L."/>
            <person name="Lv X."/>
            <person name="Deng C."/>
            <person name="Zhou C."/>
            <person name="Fan Y."/>
            <person name="Li X."/>
            <person name="Huang L."/>
            <person name="Hu Y."/>
            <person name="Liang C."/>
            <person name="Hu X."/>
            <person name="Xu J."/>
            <person name="Yu X."/>
        </authorList>
    </citation>
    <scope>NUCLEOTIDE SEQUENCE [LARGE SCALE GENOMIC DNA]</scope>
    <source>
        <strain evidence="2">Henan</strain>
    </source>
</reference>
<sequence length="79" mass="8732">MAIKGTMVTMKKSGKRKRIRIDDFLDPGEGYDTQDSFIDDSEAVDVYVAPNVSTKHGGFFVYEGALEGLEDESIEIEAP</sequence>